<dbReference type="EMBL" id="JAVRRD010000004">
    <property type="protein sequence ID" value="KAK5060022.1"/>
    <property type="molecule type" value="Genomic_DNA"/>
</dbReference>
<dbReference type="Gene3D" id="3.90.70.80">
    <property type="match status" value="1"/>
</dbReference>
<dbReference type="CDD" id="cd22756">
    <property type="entry name" value="OTU_OTUD3-like"/>
    <property type="match status" value="1"/>
</dbReference>
<feature type="compositionally biased region" description="Basic residues" evidence="1">
    <location>
        <begin position="287"/>
        <end position="297"/>
    </location>
</feature>
<evidence type="ECO:0000313" key="4">
    <source>
        <dbReference type="Proteomes" id="UP001358417"/>
    </source>
</evidence>
<gene>
    <name evidence="3" type="ORF">LTR84_009906</name>
</gene>
<dbReference type="SUPFAM" id="SSF54001">
    <property type="entry name" value="Cysteine proteinases"/>
    <property type="match status" value="1"/>
</dbReference>
<name>A0AAV9NJL7_9EURO</name>
<feature type="compositionally biased region" description="Polar residues" evidence="1">
    <location>
        <begin position="321"/>
        <end position="350"/>
    </location>
</feature>
<dbReference type="AlphaFoldDB" id="A0AAV9NJL7"/>
<dbReference type="PANTHER" id="PTHR12419">
    <property type="entry name" value="OTU DOMAIN CONTAINING PROTEIN"/>
    <property type="match status" value="1"/>
</dbReference>
<comment type="caution">
    <text evidence="3">The sequence shown here is derived from an EMBL/GenBank/DDBJ whole genome shotgun (WGS) entry which is preliminary data.</text>
</comment>
<feature type="domain" description="OTU" evidence="2">
    <location>
        <begin position="17"/>
        <end position="173"/>
    </location>
</feature>
<dbReference type="InterPro" id="IPR050704">
    <property type="entry name" value="Peptidase_C85-like"/>
</dbReference>
<feature type="region of interest" description="Disordered" evidence="1">
    <location>
        <begin position="251"/>
        <end position="361"/>
    </location>
</feature>
<dbReference type="RefSeq" id="XP_064709843.1">
    <property type="nucleotide sequence ID" value="XM_064853444.1"/>
</dbReference>
<accession>A0AAV9NJL7</accession>
<sequence>MVRKPKAVWPGLERRGMYHKQIAGDGNCLFASLSDQLYGDPTRHPEIRARVIDHMRNLRPLFEDYVNKNDVQQRRKLRSATAASRQEPEDAFEHYLTLMSQNGTYGGEPELVAFCQVFDQDVTVHLPRLRNFDQDHLFYTNEHRQAPSPAPPLDICYGGDEVTRAHYDSARPREDSTPRSRNKPTVISSDLSGNIQAVSPNPRPFPNVSDRQIRNDRSDLPPTLVNPEYQNAENLIVRWTEPFIPFHRRVRTPSVTSSQRSSSSKRSLEEDSEPIRASKRTDAGISKRMRKRDHILKKPIYVVVNDSDDEDDGLSPRMATESPNADTPSSTQDTDPCSDTPSTEYETTIIQEPPCSVDIRQ</sequence>
<dbReference type="InterPro" id="IPR038765">
    <property type="entry name" value="Papain-like_cys_pep_sf"/>
</dbReference>
<dbReference type="GO" id="GO:0004843">
    <property type="term" value="F:cysteine-type deubiquitinase activity"/>
    <property type="evidence" value="ECO:0007669"/>
    <property type="project" value="TreeGrafter"/>
</dbReference>
<organism evidence="3 4">
    <name type="scientific">Exophiala bonariae</name>
    <dbReference type="NCBI Taxonomy" id="1690606"/>
    <lineage>
        <taxon>Eukaryota</taxon>
        <taxon>Fungi</taxon>
        <taxon>Dikarya</taxon>
        <taxon>Ascomycota</taxon>
        <taxon>Pezizomycotina</taxon>
        <taxon>Eurotiomycetes</taxon>
        <taxon>Chaetothyriomycetidae</taxon>
        <taxon>Chaetothyriales</taxon>
        <taxon>Herpotrichiellaceae</taxon>
        <taxon>Exophiala</taxon>
    </lineage>
</organism>
<feature type="compositionally biased region" description="Basic and acidic residues" evidence="1">
    <location>
        <begin position="266"/>
        <end position="282"/>
    </location>
</feature>
<keyword evidence="4" id="KW-1185">Reference proteome</keyword>
<dbReference type="GO" id="GO:0016579">
    <property type="term" value="P:protein deubiquitination"/>
    <property type="evidence" value="ECO:0007669"/>
    <property type="project" value="TreeGrafter"/>
</dbReference>
<dbReference type="PANTHER" id="PTHR12419:SF7">
    <property type="entry name" value="OTU DOMAIN-CONTAINING PROTEIN 3"/>
    <property type="match status" value="1"/>
</dbReference>
<evidence type="ECO:0000313" key="3">
    <source>
        <dbReference type="EMBL" id="KAK5060022.1"/>
    </source>
</evidence>
<feature type="compositionally biased region" description="Low complexity" evidence="1">
    <location>
        <begin position="252"/>
        <end position="265"/>
    </location>
</feature>
<evidence type="ECO:0000259" key="2">
    <source>
        <dbReference type="PROSITE" id="PS50802"/>
    </source>
</evidence>
<dbReference type="PROSITE" id="PS50802">
    <property type="entry name" value="OTU"/>
    <property type="match status" value="1"/>
</dbReference>
<feature type="compositionally biased region" description="Basic and acidic residues" evidence="1">
    <location>
        <begin position="168"/>
        <end position="178"/>
    </location>
</feature>
<dbReference type="GeneID" id="89978064"/>
<protein>
    <recommendedName>
        <fullName evidence="2">OTU domain-containing protein</fullName>
    </recommendedName>
</protein>
<reference evidence="3 4" key="1">
    <citation type="submission" date="2023-08" db="EMBL/GenBank/DDBJ databases">
        <title>Black Yeasts Isolated from many extreme environments.</title>
        <authorList>
            <person name="Coleine C."/>
            <person name="Stajich J.E."/>
            <person name="Selbmann L."/>
        </authorList>
    </citation>
    <scope>NUCLEOTIDE SEQUENCE [LARGE SCALE GENOMIC DNA]</scope>
    <source>
        <strain evidence="3 4">CCFEE 5792</strain>
    </source>
</reference>
<proteinExistence type="predicted"/>
<evidence type="ECO:0000256" key="1">
    <source>
        <dbReference type="SAM" id="MobiDB-lite"/>
    </source>
</evidence>
<feature type="region of interest" description="Disordered" evidence="1">
    <location>
        <begin position="168"/>
        <end position="226"/>
    </location>
</feature>
<dbReference type="Proteomes" id="UP001358417">
    <property type="component" value="Unassembled WGS sequence"/>
</dbReference>
<feature type="compositionally biased region" description="Polar residues" evidence="1">
    <location>
        <begin position="183"/>
        <end position="199"/>
    </location>
</feature>
<dbReference type="Pfam" id="PF02338">
    <property type="entry name" value="OTU"/>
    <property type="match status" value="1"/>
</dbReference>
<dbReference type="InterPro" id="IPR003323">
    <property type="entry name" value="OTU_dom"/>
</dbReference>